<proteinExistence type="predicted"/>
<dbReference type="PANTHER" id="PTHR18964:SF149">
    <property type="entry name" value="BIFUNCTIONAL UDP-N-ACETYLGLUCOSAMINE 2-EPIMERASE_N-ACETYLMANNOSAMINE KINASE"/>
    <property type="match status" value="1"/>
</dbReference>
<dbReference type="EMBL" id="CASHTH010001119">
    <property type="protein sequence ID" value="CAI8011731.1"/>
    <property type="molecule type" value="Genomic_DNA"/>
</dbReference>
<dbReference type="InterPro" id="IPR000600">
    <property type="entry name" value="ROK"/>
</dbReference>
<evidence type="ECO:0000313" key="1">
    <source>
        <dbReference type="EMBL" id="CAI8011731.1"/>
    </source>
</evidence>
<dbReference type="PANTHER" id="PTHR18964">
    <property type="entry name" value="ROK (REPRESSOR, ORF, KINASE) FAMILY"/>
    <property type="match status" value="1"/>
</dbReference>
<dbReference type="Gene3D" id="3.30.420.40">
    <property type="match status" value="2"/>
</dbReference>
<sequence>MTTPGSNANTGASDLALAMDWGGTWARAALIDREGRLLWQDRIVNAAGATQDDLLAAAGSLLQRAQAQAGDRSIAGAGIALAGSIDAASSMLLSSPNLPALNGANLPELWGPMLGLPVWVGNDANLAALGEYHYGAGRPQPPNHEAARTLVYLTFSTGVGGGIVDRGVVFTGAAGAAGEVGHMTIDARADSPACNCGNNGCLEALTSGTAIGRAAQARLGDATPGAPLQQAYESDATVTSEAVFAAAARGDVVAIEVVDAAVGAMIIGLGNV</sequence>
<comment type="caution">
    <text evidence="1">The sequence shown here is derived from an EMBL/GenBank/DDBJ whole genome shotgun (WGS) entry which is preliminary data.</text>
</comment>
<name>A0AA35RJH0_GEOBA</name>
<dbReference type="Proteomes" id="UP001174909">
    <property type="component" value="Unassembled WGS sequence"/>
</dbReference>
<organism evidence="1 2">
    <name type="scientific">Geodia barretti</name>
    <name type="common">Barrett's horny sponge</name>
    <dbReference type="NCBI Taxonomy" id="519541"/>
    <lineage>
        <taxon>Eukaryota</taxon>
        <taxon>Metazoa</taxon>
        <taxon>Porifera</taxon>
        <taxon>Demospongiae</taxon>
        <taxon>Heteroscleromorpha</taxon>
        <taxon>Tetractinellida</taxon>
        <taxon>Astrophorina</taxon>
        <taxon>Geodiidae</taxon>
        <taxon>Geodia</taxon>
    </lineage>
</organism>
<evidence type="ECO:0000313" key="2">
    <source>
        <dbReference type="Proteomes" id="UP001174909"/>
    </source>
</evidence>
<dbReference type="Pfam" id="PF00480">
    <property type="entry name" value="ROK"/>
    <property type="match status" value="1"/>
</dbReference>
<keyword evidence="2" id="KW-1185">Reference proteome</keyword>
<dbReference type="AlphaFoldDB" id="A0AA35RJH0"/>
<reference evidence="1" key="1">
    <citation type="submission" date="2023-03" db="EMBL/GenBank/DDBJ databases">
        <authorList>
            <person name="Steffen K."/>
            <person name="Cardenas P."/>
        </authorList>
    </citation>
    <scope>NUCLEOTIDE SEQUENCE</scope>
</reference>
<dbReference type="InterPro" id="IPR043129">
    <property type="entry name" value="ATPase_NBD"/>
</dbReference>
<dbReference type="SUPFAM" id="SSF53067">
    <property type="entry name" value="Actin-like ATPase domain"/>
    <property type="match status" value="1"/>
</dbReference>
<protein>
    <submittedName>
        <fullName evidence="1">Xylose repressor</fullName>
    </submittedName>
</protein>
<accession>A0AA35RJH0</accession>
<gene>
    <name evidence="1" type="ORF">GBAR_LOCUS7528</name>
</gene>